<dbReference type="GO" id="GO:0033958">
    <property type="term" value="F:DNA-deoxyinosine glycosylase activity"/>
    <property type="evidence" value="ECO:0007669"/>
    <property type="project" value="UniProtKB-EC"/>
</dbReference>
<dbReference type="CDD" id="cd10032">
    <property type="entry name" value="UDG-F6_HDG"/>
    <property type="match status" value="1"/>
</dbReference>
<dbReference type="Pfam" id="PF03167">
    <property type="entry name" value="UDG"/>
    <property type="match status" value="1"/>
</dbReference>
<dbReference type="SMART" id="SM00987">
    <property type="entry name" value="UreE_C"/>
    <property type="match status" value="1"/>
</dbReference>
<proteinExistence type="predicted"/>
<dbReference type="SUPFAM" id="SSF52141">
    <property type="entry name" value="Uracil-DNA glycosylase-like"/>
    <property type="match status" value="1"/>
</dbReference>
<protein>
    <submittedName>
        <fullName evidence="2">DNA-deoxyinosine glycosylase</fullName>
        <ecNumber evidence="2">3.2.2.15</ecNumber>
    </submittedName>
</protein>
<dbReference type="RefSeq" id="WP_154456980.1">
    <property type="nucleotide sequence ID" value="NZ_VUMV01000001.1"/>
</dbReference>
<dbReference type="AlphaFoldDB" id="A0A7X2P7E8"/>
<name>A0A7X2P7E8_9FIRM</name>
<sequence>MRQKTTKGKMQAEHQVHPIPPFYDENSRILVLGSFPSVKSRETGFFYGHPQNRYWKMMAEIFGDGQKTAVPETIPQKKEFLRRHHIAMWDTIAACTITGSSDSSVRDVVPNDISEILRTADIRRIFCNGATSWNLYRKYILPVTGREAEKMPSTSPANAAWSLERLVDAWKVCRVYAEQD</sequence>
<keyword evidence="3" id="KW-1185">Reference proteome</keyword>
<keyword evidence="2" id="KW-0326">Glycosidase</keyword>
<dbReference type="Proteomes" id="UP000466864">
    <property type="component" value="Unassembled WGS sequence"/>
</dbReference>
<dbReference type="EMBL" id="VUMV01000001">
    <property type="protein sequence ID" value="MST81186.1"/>
    <property type="molecule type" value="Genomic_DNA"/>
</dbReference>
<dbReference type="InterPro" id="IPR026353">
    <property type="entry name" value="Hypoxan-DNA_Glyclase"/>
</dbReference>
<dbReference type="InterPro" id="IPR036895">
    <property type="entry name" value="Uracil-DNA_glycosylase-like_sf"/>
</dbReference>
<accession>A0A7X2P7E8</accession>
<dbReference type="InterPro" id="IPR005122">
    <property type="entry name" value="Uracil-DNA_glycosylase-like"/>
</dbReference>
<evidence type="ECO:0000259" key="1">
    <source>
        <dbReference type="SMART" id="SM00986"/>
    </source>
</evidence>
<keyword evidence="2" id="KW-0378">Hydrolase</keyword>
<gene>
    <name evidence="2" type="ORF">FYJ60_02415</name>
</gene>
<evidence type="ECO:0000313" key="2">
    <source>
        <dbReference type="EMBL" id="MST81186.1"/>
    </source>
</evidence>
<comment type="caution">
    <text evidence="2">The sequence shown here is derived from an EMBL/GenBank/DDBJ whole genome shotgun (WGS) entry which is preliminary data.</text>
</comment>
<evidence type="ECO:0000313" key="3">
    <source>
        <dbReference type="Proteomes" id="UP000466864"/>
    </source>
</evidence>
<dbReference type="NCBIfam" id="TIGR04274">
    <property type="entry name" value="hypoxanDNAglyco"/>
    <property type="match status" value="1"/>
</dbReference>
<organism evidence="2 3">
    <name type="scientific">Bilifractor porci</name>
    <dbReference type="NCBI Taxonomy" id="2606636"/>
    <lineage>
        <taxon>Bacteria</taxon>
        <taxon>Bacillati</taxon>
        <taxon>Bacillota</taxon>
        <taxon>Clostridia</taxon>
        <taxon>Lachnospirales</taxon>
        <taxon>Lachnospiraceae</taxon>
        <taxon>Bilifractor</taxon>
    </lineage>
</organism>
<dbReference type="EC" id="3.2.2.15" evidence="2"/>
<dbReference type="SMART" id="SM00986">
    <property type="entry name" value="UDG"/>
    <property type="match status" value="1"/>
</dbReference>
<reference evidence="2 3" key="1">
    <citation type="submission" date="2019-08" db="EMBL/GenBank/DDBJ databases">
        <title>In-depth cultivation of the pig gut microbiome towards novel bacterial diversity and tailored functional studies.</title>
        <authorList>
            <person name="Wylensek D."/>
            <person name="Hitch T.C.A."/>
            <person name="Clavel T."/>
        </authorList>
    </citation>
    <scope>NUCLEOTIDE SEQUENCE [LARGE SCALE GENOMIC DNA]</scope>
    <source>
        <strain evidence="2 3">Oil+RF-744-WCA-WT-13</strain>
    </source>
</reference>
<dbReference type="Gene3D" id="3.40.470.10">
    <property type="entry name" value="Uracil-DNA glycosylase-like domain"/>
    <property type="match status" value="1"/>
</dbReference>
<feature type="domain" description="Uracil-DNA glycosylase-like" evidence="1">
    <location>
        <begin position="20"/>
        <end position="171"/>
    </location>
</feature>